<feature type="compositionally biased region" description="Polar residues" evidence="11">
    <location>
        <begin position="314"/>
        <end position="331"/>
    </location>
</feature>
<organism evidence="14 15">
    <name type="scientific">Galemys pyrenaicus</name>
    <name type="common">Iberian desman</name>
    <name type="synonym">Pyrenean desman</name>
    <dbReference type="NCBI Taxonomy" id="202257"/>
    <lineage>
        <taxon>Eukaryota</taxon>
        <taxon>Metazoa</taxon>
        <taxon>Chordata</taxon>
        <taxon>Craniata</taxon>
        <taxon>Vertebrata</taxon>
        <taxon>Euteleostomi</taxon>
        <taxon>Mammalia</taxon>
        <taxon>Eutheria</taxon>
        <taxon>Laurasiatheria</taxon>
        <taxon>Eulipotyphla</taxon>
        <taxon>Talpidae</taxon>
        <taxon>Galemys</taxon>
    </lineage>
</organism>
<evidence type="ECO:0000256" key="1">
    <source>
        <dbReference type="ARBA" id="ARBA00004450"/>
    </source>
</evidence>
<dbReference type="InterPro" id="IPR036940">
    <property type="entry name" value="PI3/4_kinase_cat_sf"/>
</dbReference>
<dbReference type="Gene3D" id="3.30.1010.10">
    <property type="entry name" value="Phosphatidylinositol 3-kinase Catalytic Subunit, Chain A, domain 4"/>
    <property type="match status" value="1"/>
</dbReference>
<proteinExistence type="inferred from homology"/>
<comment type="caution">
    <text evidence="14">The sequence shown here is derived from an EMBL/GenBank/DDBJ whole genome shotgun (WGS) entry which is preliminary data.</text>
</comment>
<reference evidence="14" key="1">
    <citation type="journal article" date="2021" name="Evol. Appl.">
        <title>The genome of the Pyrenean desman and the effects of bottlenecks and inbreeding on the genomic landscape of an endangered species.</title>
        <authorList>
            <person name="Escoda L."/>
            <person name="Castresana J."/>
        </authorList>
    </citation>
    <scope>NUCLEOTIDE SEQUENCE</scope>
    <source>
        <strain evidence="14">IBE-C5619</strain>
    </source>
</reference>
<dbReference type="Proteomes" id="UP000700334">
    <property type="component" value="Unassembled WGS sequence"/>
</dbReference>
<keyword evidence="15" id="KW-1185">Reference proteome</keyword>
<feature type="compositionally biased region" description="Basic and acidic residues" evidence="11">
    <location>
        <begin position="1"/>
        <end position="10"/>
    </location>
</feature>
<comment type="subcellular location">
    <subcellularLocation>
        <location evidence="1">Mitochondrion outer membrane</location>
        <topology evidence="1">Peripheral membrane protein</topology>
    </subcellularLocation>
    <subcellularLocation>
        <location evidence="8">Rough endoplasmic reticulum membrane</location>
        <topology evidence="8">Peripheral membrane protein</topology>
    </subcellularLocation>
</comment>
<comment type="catalytic activity">
    <reaction evidence="7">
        <text>a 1,2-diacyl-sn-glycero-3-phospho-(1D-myo-inositol) + ATP = a 1,2-diacyl-sn-glycero-3-phospho-(1D-myo-inositol 4-phosphate) + ADP + H(+)</text>
        <dbReference type="Rhea" id="RHEA:19877"/>
        <dbReference type="ChEBI" id="CHEBI:15378"/>
        <dbReference type="ChEBI" id="CHEBI:30616"/>
        <dbReference type="ChEBI" id="CHEBI:57880"/>
        <dbReference type="ChEBI" id="CHEBI:58178"/>
        <dbReference type="ChEBI" id="CHEBI:456216"/>
        <dbReference type="EC" id="2.7.1.67"/>
    </reaction>
    <physiologicalReaction direction="left-to-right" evidence="7">
        <dbReference type="Rhea" id="RHEA:19878"/>
    </physiologicalReaction>
</comment>
<dbReference type="CDD" id="cd05168">
    <property type="entry name" value="PI4Kc_III_beta"/>
    <property type="match status" value="1"/>
</dbReference>
<dbReference type="InterPro" id="IPR015433">
    <property type="entry name" value="PI3/4_kinase"/>
</dbReference>
<dbReference type="SMART" id="SM00146">
    <property type="entry name" value="PI3Kc"/>
    <property type="match status" value="1"/>
</dbReference>
<dbReference type="InterPro" id="IPR001263">
    <property type="entry name" value="PI3K_accessory_dom"/>
</dbReference>
<evidence type="ECO:0000256" key="10">
    <source>
        <dbReference type="ARBA" id="ARBA00046735"/>
    </source>
</evidence>
<dbReference type="Gene3D" id="1.10.1070.11">
    <property type="entry name" value="Phosphatidylinositol 3-/4-kinase, catalytic domain"/>
    <property type="match status" value="1"/>
</dbReference>
<dbReference type="InterPro" id="IPR018936">
    <property type="entry name" value="PI3/4_kinase_CS"/>
</dbReference>
<dbReference type="InterPro" id="IPR011009">
    <property type="entry name" value="Kinase-like_dom_sf"/>
</dbReference>
<evidence type="ECO:0000256" key="6">
    <source>
        <dbReference type="ARBA" id="ARBA00022787"/>
    </source>
</evidence>
<feature type="region of interest" description="Disordered" evidence="11">
    <location>
        <begin position="1"/>
        <end position="71"/>
    </location>
</feature>
<comment type="similarity">
    <text evidence="2">Belongs to the PI3/PI4-kinase family. Type III PI4K subfamily.</text>
</comment>
<dbReference type="SUPFAM" id="SSF56112">
    <property type="entry name" value="Protein kinase-like (PK-like)"/>
    <property type="match status" value="2"/>
</dbReference>
<dbReference type="FunFam" id="1.10.1070.11:FF:000016">
    <property type="entry name" value="PIK1p Phosphatidylinositol 4-kinase"/>
    <property type="match status" value="1"/>
</dbReference>
<comment type="subunit">
    <text evidence="10">Interacts with ARF1 and ARF3 in the Golgi complex, but not with ARF4, ARF5 or ARF6. Interacts with NCS1/FREQ in a calcium-independent manner. Interacts with CALN1/CABP8 and CALN2/CABP7; in a calcium-dependent manner; this interaction competes with NCS1/FREQ binding. Interacts with ACBD3. Interacts with ARMH3, YWHAB, YWHAE, YWHAG, YWHAH, YWHAQ, YWHAZ and SFN. Interacts with GGA2 (via VHS domain); the interaction is important for PI4KB location at the Golgi apparatus membrane. Interacts with ATG9A.</text>
</comment>
<dbReference type="InterPro" id="IPR049160">
    <property type="entry name" value="PI4KB-PIK1_PIK"/>
</dbReference>
<dbReference type="OrthoDB" id="10264149at2759"/>
<dbReference type="GO" id="GO:0005741">
    <property type="term" value="C:mitochondrial outer membrane"/>
    <property type="evidence" value="ECO:0007669"/>
    <property type="project" value="UniProtKB-SubCell"/>
</dbReference>
<sequence>MLKAPEDGVRAEGTAEDAHSPAPPFCPLQSGARRLLAVAMGDTAVQPASLKPTSEPTPGPPGGNGGPSLSVITEGVGELSVIDPDVAQKACREVLEKVKLLRGGAALPGGGAPLQLLNGDGVDSAVRCLDEPPAQVREEEDEAAAAGTAKGARRRRQNNSAKQSWLLRLFESKLFDISMAISYLYNSKEPGVQAYIGNRLFCFRDEDVDFYLPQLLNMYIHMDEDVGDAIKPYIVHRCRQSVDFSLQCALLLGAYSSDMHISTQRHSRGTKLRKLILSDELKPAHRRRELPPLGPAPDAALSPSRRTHQRSKSDATASISLSSNLKRTASNPKVEPEEEELSSSTESVDNSFSSPVRLAPEREFIKSLMAIGKRLATLPTKEQKTQRLISELSLLNHKLPARVWLPTAGFDHHVVRVPHTQAVVLNSKDKAPYLIYVEVLECENFDTTGVPARIPENRIRSARSAEDLPGCGVAHEQRAGSFSTVPNYDNDDEAWSVDDIGELQVELPEVHASSCDNISQFSVDSITSQESKEPVFIAAGDIRRRLSEQLAHTPTAFKRDPEDPSAVALKEPWQEKVRRIREGSPYGHLPNWRLLSVIVKCGDDLRQELLAFQVLKQLQSIWEQERVPLWIKPYKILVISADSGMIEPVVNAVSIHQVKKQSQLSLLDYFLQEHGSYTTEAFLSAQRNFVQSCAGYCLVCYLLQVKDRWVTCPSRSPRSCAHEESRNAFTEQLVVAVSGSGSLVMSSPHCGSGLSGPDRVGRCPAACDLLTAAASSCPRRRHNGNILLDADGHIIHIDFGFILSSSPRNLGFETSAFKLTTEFVDVMGGLDGDMFNYYKMLMLQGLVAARKHMDKVVQIVEIMQQGCRRCSGASPAGPVMTVAQVICSQLPCFHGSSTIRNLKERFHMSMTEQQLQLLVEQMVDGSVRSITTKLYDGFQYLTNGIM</sequence>
<dbReference type="GO" id="GO:0030867">
    <property type="term" value="C:rough endoplasmic reticulum membrane"/>
    <property type="evidence" value="ECO:0007669"/>
    <property type="project" value="UniProtKB-SubCell"/>
</dbReference>
<dbReference type="PROSITE" id="PS51545">
    <property type="entry name" value="PIK_HELICAL"/>
    <property type="match status" value="1"/>
</dbReference>
<dbReference type="PANTHER" id="PTHR10048">
    <property type="entry name" value="PHOSPHATIDYLINOSITOL KINASE"/>
    <property type="match status" value="1"/>
</dbReference>
<keyword evidence="5" id="KW-0418">Kinase</keyword>
<dbReference type="GO" id="GO:0004430">
    <property type="term" value="F:1-phosphatidylinositol 4-kinase activity"/>
    <property type="evidence" value="ECO:0007669"/>
    <property type="project" value="UniProtKB-EC"/>
</dbReference>
<dbReference type="Pfam" id="PF21245">
    <property type="entry name" value="PI4KB-PIK1_PIK"/>
    <property type="match status" value="1"/>
</dbReference>
<evidence type="ECO:0000256" key="11">
    <source>
        <dbReference type="SAM" id="MobiDB-lite"/>
    </source>
</evidence>
<keyword evidence="6" id="KW-0472">Membrane</keyword>
<dbReference type="EMBL" id="JAGFMF010011956">
    <property type="protein sequence ID" value="KAG8509252.1"/>
    <property type="molecule type" value="Genomic_DNA"/>
</dbReference>
<dbReference type="AlphaFoldDB" id="A0A8J5ZY51"/>
<feature type="region of interest" description="Disordered" evidence="11">
    <location>
        <begin position="135"/>
        <end position="156"/>
    </location>
</feature>
<protein>
    <recommendedName>
        <fullName evidence="9">Phosphatidylinositol 4-kinase beta</fullName>
        <ecNumber evidence="3">2.7.1.67</ecNumber>
    </recommendedName>
</protein>
<evidence type="ECO:0000259" key="12">
    <source>
        <dbReference type="PROSITE" id="PS50290"/>
    </source>
</evidence>
<evidence type="ECO:0000313" key="14">
    <source>
        <dbReference type="EMBL" id="KAG8509252.1"/>
    </source>
</evidence>
<dbReference type="EC" id="2.7.1.67" evidence="3"/>
<dbReference type="PROSITE" id="PS50290">
    <property type="entry name" value="PI3_4_KINASE_3"/>
    <property type="match status" value="1"/>
</dbReference>
<dbReference type="InterPro" id="IPR057754">
    <property type="entry name" value="PI4-kinase_beta/PIK1_cat"/>
</dbReference>
<keyword evidence="6" id="KW-1000">Mitochondrion outer membrane</keyword>
<gene>
    <name evidence="14" type="ORF">J0S82_001390</name>
</gene>
<evidence type="ECO:0000256" key="2">
    <source>
        <dbReference type="ARBA" id="ARBA00006209"/>
    </source>
</evidence>
<feature type="region of interest" description="Disordered" evidence="11">
    <location>
        <begin position="286"/>
        <end position="354"/>
    </location>
</feature>
<evidence type="ECO:0000256" key="7">
    <source>
        <dbReference type="ARBA" id="ARBA00036767"/>
    </source>
</evidence>
<dbReference type="PANTHER" id="PTHR10048:SF22">
    <property type="entry name" value="PHOSPHATIDYLINOSITOL 4-KINASE BETA"/>
    <property type="match status" value="1"/>
</dbReference>
<dbReference type="CDD" id="cd22246">
    <property type="entry name" value="PI4KB_NTD"/>
    <property type="match status" value="1"/>
</dbReference>
<evidence type="ECO:0000256" key="8">
    <source>
        <dbReference type="ARBA" id="ARBA00037860"/>
    </source>
</evidence>
<evidence type="ECO:0000256" key="4">
    <source>
        <dbReference type="ARBA" id="ARBA00022679"/>
    </source>
</evidence>
<feature type="domain" description="PI3K/PI4K catalytic" evidence="12">
    <location>
        <begin position="571"/>
        <end position="931"/>
    </location>
</feature>
<dbReference type="InterPro" id="IPR000403">
    <property type="entry name" value="PI3/4_kinase_cat_dom"/>
</dbReference>
<dbReference type="FunFam" id="3.30.1010.10:FF:000031">
    <property type="entry name" value="Phosphatidylinositol 4-kinase beta"/>
    <property type="match status" value="1"/>
</dbReference>
<feature type="domain" description="PIK helical" evidence="13">
    <location>
        <begin position="68"/>
        <end position="278"/>
    </location>
</feature>
<evidence type="ECO:0000256" key="3">
    <source>
        <dbReference type="ARBA" id="ARBA00012169"/>
    </source>
</evidence>
<evidence type="ECO:0000256" key="9">
    <source>
        <dbReference type="ARBA" id="ARBA00039877"/>
    </source>
</evidence>
<evidence type="ECO:0000259" key="13">
    <source>
        <dbReference type="PROSITE" id="PS51545"/>
    </source>
</evidence>
<accession>A0A8J5ZY51</accession>
<dbReference type="Pfam" id="PF00454">
    <property type="entry name" value="PI3_PI4_kinase"/>
    <property type="match status" value="2"/>
</dbReference>
<keyword evidence="4" id="KW-0808">Transferase</keyword>
<dbReference type="PROSITE" id="PS00915">
    <property type="entry name" value="PI3_4_KINASE_1"/>
    <property type="match status" value="1"/>
</dbReference>
<keyword evidence="6" id="KW-0496">Mitochondrion</keyword>
<dbReference type="GO" id="GO:0046854">
    <property type="term" value="P:phosphatidylinositol phosphate biosynthetic process"/>
    <property type="evidence" value="ECO:0007669"/>
    <property type="project" value="InterPro"/>
</dbReference>
<dbReference type="GO" id="GO:0048015">
    <property type="term" value="P:phosphatidylinositol-mediated signaling"/>
    <property type="evidence" value="ECO:0007669"/>
    <property type="project" value="TreeGrafter"/>
</dbReference>
<name>A0A8J5ZY51_GALPY</name>
<evidence type="ECO:0000256" key="5">
    <source>
        <dbReference type="ARBA" id="ARBA00022777"/>
    </source>
</evidence>
<evidence type="ECO:0000313" key="15">
    <source>
        <dbReference type="Proteomes" id="UP000700334"/>
    </source>
</evidence>